<gene>
    <name evidence="2" type="ORF">NAV_LOCUS1623</name>
</gene>
<organism evidence="2 3">
    <name type="scientific">Acanthocheilonema viteae</name>
    <name type="common">Filarial nematode worm</name>
    <name type="synonym">Dipetalonema viteae</name>
    <dbReference type="NCBI Taxonomy" id="6277"/>
    <lineage>
        <taxon>Eukaryota</taxon>
        <taxon>Metazoa</taxon>
        <taxon>Ecdysozoa</taxon>
        <taxon>Nematoda</taxon>
        <taxon>Chromadorea</taxon>
        <taxon>Rhabditida</taxon>
        <taxon>Spirurina</taxon>
        <taxon>Spiruromorpha</taxon>
        <taxon>Filarioidea</taxon>
        <taxon>Onchocercidae</taxon>
        <taxon>Acanthocheilonema</taxon>
    </lineage>
</organism>
<dbReference type="Pfam" id="PF05439">
    <property type="entry name" value="JTB"/>
    <property type="match status" value="1"/>
</dbReference>
<keyword evidence="3" id="KW-1185">Reference proteome</keyword>
<dbReference type="Gene3D" id="3.30.720.220">
    <property type="match status" value="1"/>
</dbReference>
<keyword evidence="1" id="KW-0472">Membrane</keyword>
<dbReference type="AlphaFoldDB" id="A0A498S0R1"/>
<evidence type="ECO:0000256" key="1">
    <source>
        <dbReference type="SAM" id="Phobius"/>
    </source>
</evidence>
<sequence>MRYTSRRLEQRLKLPHKQTQNEGIEFKRLRRDVTISPMDDFFDIVIYRRRFPFYGDEFVLLDEFTLFITPLDEKEYSVYFRVSFIFFACLYRLENVYDADFTLKKFVTWNIQQSTIKGVSQGMQPVSDRTIPKLPDHMCYKNEPFIVLERCIACSPFEQNAVKAAYCLETGFYDKVNCSRSKHLGLKPCYEKTSRSAQFNLFTLLCTFCFIASYGFVNWRQNVLRKQGFMRIQNQFN</sequence>
<dbReference type="GO" id="GO:0030496">
    <property type="term" value="C:midbody"/>
    <property type="evidence" value="ECO:0007669"/>
    <property type="project" value="TreeGrafter"/>
</dbReference>
<dbReference type="PANTHER" id="PTHR13041">
    <property type="entry name" value="JTB PROTEIN-RELATED"/>
    <property type="match status" value="1"/>
</dbReference>
<keyword evidence="1" id="KW-0812">Transmembrane</keyword>
<dbReference type="GO" id="GO:0005737">
    <property type="term" value="C:cytoplasm"/>
    <property type="evidence" value="ECO:0007669"/>
    <property type="project" value="TreeGrafter"/>
</dbReference>
<reference evidence="2 3" key="1">
    <citation type="submission" date="2018-08" db="EMBL/GenBank/DDBJ databases">
        <authorList>
            <person name="Laetsch R D."/>
            <person name="Stevens L."/>
            <person name="Kumar S."/>
            <person name="Blaxter L. M."/>
        </authorList>
    </citation>
    <scope>NUCLEOTIDE SEQUENCE [LARGE SCALE GENOMIC DNA]</scope>
</reference>
<evidence type="ECO:0000313" key="3">
    <source>
        <dbReference type="Proteomes" id="UP000276991"/>
    </source>
</evidence>
<accession>A0A498S0R1</accession>
<dbReference type="OrthoDB" id="5971907at2759"/>
<keyword evidence="1" id="KW-1133">Transmembrane helix</keyword>
<dbReference type="EMBL" id="UPTC01000144">
    <property type="protein sequence ID" value="VBB26793.1"/>
    <property type="molecule type" value="Genomic_DNA"/>
</dbReference>
<evidence type="ECO:0000313" key="2">
    <source>
        <dbReference type="EMBL" id="VBB26793.1"/>
    </source>
</evidence>
<dbReference type="GO" id="GO:0000281">
    <property type="term" value="P:mitotic cytokinesis"/>
    <property type="evidence" value="ECO:0007669"/>
    <property type="project" value="TreeGrafter"/>
</dbReference>
<dbReference type="GO" id="GO:0005813">
    <property type="term" value="C:centrosome"/>
    <property type="evidence" value="ECO:0007669"/>
    <property type="project" value="TreeGrafter"/>
</dbReference>
<dbReference type="GO" id="GO:0016020">
    <property type="term" value="C:membrane"/>
    <property type="evidence" value="ECO:0007669"/>
    <property type="project" value="InterPro"/>
</dbReference>
<dbReference type="PANTHER" id="PTHR13041:SF3">
    <property type="entry name" value="PROTEIN JTB"/>
    <property type="match status" value="1"/>
</dbReference>
<protein>
    <submittedName>
        <fullName evidence="2">Uncharacterized protein</fullName>
    </submittedName>
</protein>
<dbReference type="Proteomes" id="UP000276991">
    <property type="component" value="Unassembled WGS sequence"/>
</dbReference>
<dbReference type="InterPro" id="IPR008657">
    <property type="entry name" value="JTB"/>
</dbReference>
<proteinExistence type="predicted"/>
<name>A0A498S0R1_ACAVI</name>
<feature type="transmembrane region" description="Helical" evidence="1">
    <location>
        <begin position="199"/>
        <end position="217"/>
    </location>
</feature>
<dbReference type="GO" id="GO:0005819">
    <property type="term" value="C:spindle"/>
    <property type="evidence" value="ECO:0007669"/>
    <property type="project" value="TreeGrafter"/>
</dbReference>